<evidence type="ECO:0000313" key="2">
    <source>
        <dbReference type="EMBL" id="CAI9264676.1"/>
    </source>
</evidence>
<reference evidence="2" key="1">
    <citation type="submission" date="2023-04" db="EMBL/GenBank/DDBJ databases">
        <authorList>
            <person name="Vijverberg K."/>
            <person name="Xiong W."/>
            <person name="Schranz E."/>
        </authorList>
    </citation>
    <scope>NUCLEOTIDE SEQUENCE</scope>
</reference>
<feature type="region of interest" description="Disordered" evidence="1">
    <location>
        <begin position="162"/>
        <end position="188"/>
    </location>
</feature>
<accession>A0AA35YAC0</accession>
<sequence length="188" mass="21453">MAAKKINNEDELFDFSLKLVLKREIDVQQLWWYGYCLFKALSSLHKQDSKGYLIDFNLATDLHQKFGSTEKSKSNNDSSYSLPPTKSRKYISSKALKPVTHIKKKSDQIKMKSQGADGFGINSKKDTKSNSVPSTERLREPIPSTKSKELLNLVHEALQGPDHQLITSKRKRIDAPPTKLDNKKLIYE</sequence>
<evidence type="ECO:0000256" key="1">
    <source>
        <dbReference type="SAM" id="MobiDB-lite"/>
    </source>
</evidence>
<gene>
    <name evidence="2" type="ORF">LSALG_LOCUS5315</name>
</gene>
<feature type="region of interest" description="Disordered" evidence="1">
    <location>
        <begin position="67"/>
        <end position="90"/>
    </location>
</feature>
<dbReference type="EMBL" id="OX465086">
    <property type="protein sequence ID" value="CAI9264676.1"/>
    <property type="molecule type" value="Genomic_DNA"/>
</dbReference>
<feature type="compositionally biased region" description="Polar residues" evidence="1">
    <location>
        <begin position="75"/>
        <end position="84"/>
    </location>
</feature>
<evidence type="ECO:0000313" key="3">
    <source>
        <dbReference type="Proteomes" id="UP001177003"/>
    </source>
</evidence>
<dbReference type="Proteomes" id="UP001177003">
    <property type="component" value="Chromosome 0"/>
</dbReference>
<keyword evidence="3" id="KW-1185">Reference proteome</keyword>
<protein>
    <submittedName>
        <fullName evidence="2">Uncharacterized protein</fullName>
    </submittedName>
</protein>
<organism evidence="2 3">
    <name type="scientific">Lactuca saligna</name>
    <name type="common">Willowleaf lettuce</name>
    <dbReference type="NCBI Taxonomy" id="75948"/>
    <lineage>
        <taxon>Eukaryota</taxon>
        <taxon>Viridiplantae</taxon>
        <taxon>Streptophyta</taxon>
        <taxon>Embryophyta</taxon>
        <taxon>Tracheophyta</taxon>
        <taxon>Spermatophyta</taxon>
        <taxon>Magnoliopsida</taxon>
        <taxon>eudicotyledons</taxon>
        <taxon>Gunneridae</taxon>
        <taxon>Pentapetalae</taxon>
        <taxon>asterids</taxon>
        <taxon>campanulids</taxon>
        <taxon>Asterales</taxon>
        <taxon>Asteraceae</taxon>
        <taxon>Cichorioideae</taxon>
        <taxon>Cichorieae</taxon>
        <taxon>Lactucinae</taxon>
        <taxon>Lactuca</taxon>
    </lineage>
</organism>
<proteinExistence type="predicted"/>
<name>A0AA35YAC0_LACSI</name>
<dbReference type="AlphaFoldDB" id="A0AA35YAC0"/>
<feature type="region of interest" description="Disordered" evidence="1">
    <location>
        <begin position="103"/>
        <end position="147"/>
    </location>
</feature>